<gene>
    <name evidence="1" type="ORF">FB558_3711</name>
</gene>
<evidence type="ECO:0000313" key="2">
    <source>
        <dbReference type="Proteomes" id="UP000315677"/>
    </source>
</evidence>
<dbReference type="EMBL" id="VFPA01000002">
    <property type="protein sequence ID" value="TQM11158.1"/>
    <property type="molecule type" value="Genomic_DNA"/>
</dbReference>
<dbReference type="Proteomes" id="UP000315677">
    <property type="component" value="Unassembled WGS sequence"/>
</dbReference>
<evidence type="ECO:0000313" key="1">
    <source>
        <dbReference type="EMBL" id="TQM11158.1"/>
    </source>
</evidence>
<proteinExistence type="predicted"/>
<protein>
    <submittedName>
        <fullName evidence="1">Uncharacterized protein</fullName>
    </submittedName>
</protein>
<sequence>MATRWTVVEGDTASDNGLALRYPRTLRCTWS</sequence>
<name>A0A543DPC3_9PSEU</name>
<accession>A0A543DPC3</accession>
<organism evidence="1 2">
    <name type="scientific">Pseudonocardia kunmingensis</name>
    <dbReference type="NCBI Taxonomy" id="630975"/>
    <lineage>
        <taxon>Bacteria</taxon>
        <taxon>Bacillati</taxon>
        <taxon>Actinomycetota</taxon>
        <taxon>Actinomycetes</taxon>
        <taxon>Pseudonocardiales</taxon>
        <taxon>Pseudonocardiaceae</taxon>
        <taxon>Pseudonocardia</taxon>
    </lineage>
</organism>
<reference evidence="1 2" key="1">
    <citation type="submission" date="2019-06" db="EMBL/GenBank/DDBJ databases">
        <title>Sequencing the genomes of 1000 actinobacteria strains.</title>
        <authorList>
            <person name="Klenk H.-P."/>
        </authorList>
    </citation>
    <scope>NUCLEOTIDE SEQUENCE [LARGE SCALE GENOMIC DNA]</scope>
    <source>
        <strain evidence="1 2">DSM 45301</strain>
    </source>
</reference>
<comment type="caution">
    <text evidence="1">The sequence shown here is derived from an EMBL/GenBank/DDBJ whole genome shotgun (WGS) entry which is preliminary data.</text>
</comment>
<keyword evidence="2" id="KW-1185">Reference proteome</keyword>
<dbReference type="AlphaFoldDB" id="A0A543DPC3"/>